<evidence type="ECO:0000313" key="2">
    <source>
        <dbReference type="Proteomes" id="UP000494206"/>
    </source>
</evidence>
<evidence type="ECO:0000313" key="1">
    <source>
        <dbReference type="EMBL" id="CAB3401593.1"/>
    </source>
</evidence>
<name>A0A8S1EN59_9PELO</name>
<dbReference type="OrthoDB" id="10681234at2759"/>
<comment type="caution">
    <text evidence="1">The sequence shown here is derived from an EMBL/GenBank/DDBJ whole genome shotgun (WGS) entry which is preliminary data.</text>
</comment>
<reference evidence="1 2" key="1">
    <citation type="submission" date="2020-04" db="EMBL/GenBank/DDBJ databases">
        <authorList>
            <person name="Laetsch R D."/>
            <person name="Stevens L."/>
            <person name="Kumar S."/>
            <person name="Blaxter L. M."/>
        </authorList>
    </citation>
    <scope>NUCLEOTIDE SEQUENCE [LARGE SCALE GENOMIC DNA]</scope>
</reference>
<proteinExistence type="predicted"/>
<dbReference type="AlphaFoldDB" id="A0A8S1EN59"/>
<accession>A0A8S1EN59</accession>
<sequence length="482" mass="57443">MDTRNLDCNFYEDDLKSHVVGKLWQNPEDLRRFCEFQGKSTISEDDRQYLVDQCVKLEYLDRVIACVGQIPYEQTWERMSECWQKQKIPPVFASIDDFIEFSANSSAFFHEIPNFEPPRTTFHGYRVEQFQESRDYFDTPFKKSSIWLDFRGLKALAARNPQFFVYNKNRIELTKRGETAWILHVAAAVPTFLANAKRRDNSRRFVFNAVVTKASKYYATALVLDPRLDNSRVYLSANVLRKNEKHVCEFEFGARCLISVTCVPSYNDAHEFVAYDFDDKPIDVGSLASYVSPNWADVEERRVESRRHHFEKNAKIARIEHEKAQDLKRIERIRQIFRWKNASVMTISRIFDANREFCEKRHERFVRVRECSPHFRQWAQRLMAYWIVDDFFGDQRDVRNFVEDYPEYFQLKNDDVSFWDEATSEILQLTVFVAENYCKSFDELQKLMKSNREFRNAKIVEMIDNEQFEEFLREHGLILSFA</sequence>
<gene>
    <name evidence="1" type="ORF">CBOVIS_LOCUS4321</name>
</gene>
<protein>
    <submittedName>
        <fullName evidence="1">Uncharacterized protein</fullName>
    </submittedName>
</protein>
<dbReference type="Proteomes" id="UP000494206">
    <property type="component" value="Unassembled WGS sequence"/>
</dbReference>
<dbReference type="EMBL" id="CADEPM010000003">
    <property type="protein sequence ID" value="CAB3401593.1"/>
    <property type="molecule type" value="Genomic_DNA"/>
</dbReference>
<organism evidence="1 2">
    <name type="scientific">Caenorhabditis bovis</name>
    <dbReference type="NCBI Taxonomy" id="2654633"/>
    <lineage>
        <taxon>Eukaryota</taxon>
        <taxon>Metazoa</taxon>
        <taxon>Ecdysozoa</taxon>
        <taxon>Nematoda</taxon>
        <taxon>Chromadorea</taxon>
        <taxon>Rhabditida</taxon>
        <taxon>Rhabditina</taxon>
        <taxon>Rhabditomorpha</taxon>
        <taxon>Rhabditoidea</taxon>
        <taxon>Rhabditidae</taxon>
        <taxon>Peloderinae</taxon>
        <taxon>Caenorhabditis</taxon>
    </lineage>
</organism>
<keyword evidence="2" id="KW-1185">Reference proteome</keyword>